<dbReference type="InterPro" id="IPR001789">
    <property type="entry name" value="Sig_transdc_resp-reg_receiver"/>
</dbReference>
<reference evidence="4 5" key="1">
    <citation type="journal article" date="2019" name="Genome Biol. Evol.">
        <title>Day and night: Metabolic profiles and evolutionary relationships of six axenic non-marine cyanobacteria.</title>
        <authorList>
            <person name="Will S.E."/>
            <person name="Henke P."/>
            <person name="Boedeker C."/>
            <person name="Huang S."/>
            <person name="Brinkmann H."/>
            <person name="Rohde M."/>
            <person name="Jarek M."/>
            <person name="Friedl T."/>
            <person name="Seufert S."/>
            <person name="Schumacher M."/>
            <person name="Overmann J."/>
            <person name="Neumann-Schaal M."/>
            <person name="Petersen J."/>
        </authorList>
    </citation>
    <scope>NUCLEOTIDE SEQUENCE [LARGE SCALE GENOMIC DNA]</scope>
    <source>
        <strain evidence="4 5">SAG 39.79</strain>
    </source>
</reference>
<dbReference type="EMBL" id="RSCK01000023">
    <property type="protein sequence ID" value="RUT11579.1"/>
    <property type="molecule type" value="Genomic_DNA"/>
</dbReference>
<evidence type="ECO:0000313" key="4">
    <source>
        <dbReference type="EMBL" id="RUT11579.1"/>
    </source>
</evidence>
<protein>
    <recommendedName>
        <fullName evidence="3">Response regulatory domain-containing protein</fullName>
    </recommendedName>
</protein>
<dbReference type="Gene3D" id="3.40.50.2300">
    <property type="match status" value="1"/>
</dbReference>
<dbReference type="SMART" id="SM00448">
    <property type="entry name" value="REC"/>
    <property type="match status" value="1"/>
</dbReference>
<dbReference type="PANTHER" id="PTHR44591:SF3">
    <property type="entry name" value="RESPONSE REGULATORY DOMAIN-CONTAINING PROTEIN"/>
    <property type="match status" value="1"/>
</dbReference>
<keyword evidence="5" id="KW-1185">Reference proteome</keyword>
<dbReference type="GO" id="GO:0000160">
    <property type="term" value="P:phosphorelay signal transduction system"/>
    <property type="evidence" value="ECO:0007669"/>
    <property type="project" value="InterPro"/>
</dbReference>
<evidence type="ECO:0000256" key="1">
    <source>
        <dbReference type="ARBA" id="ARBA00022553"/>
    </source>
</evidence>
<dbReference type="Pfam" id="PF00072">
    <property type="entry name" value="Response_reg"/>
    <property type="match status" value="1"/>
</dbReference>
<feature type="modified residue" description="4-aspartylphosphate" evidence="2">
    <location>
        <position position="61"/>
    </location>
</feature>
<dbReference type="AlphaFoldDB" id="A0AB37UJR5"/>
<proteinExistence type="predicted"/>
<keyword evidence="1 2" id="KW-0597">Phosphoprotein</keyword>
<name>A0AB37UJR5_9CYAN</name>
<dbReference type="SUPFAM" id="SSF52172">
    <property type="entry name" value="CheY-like"/>
    <property type="match status" value="1"/>
</dbReference>
<evidence type="ECO:0000313" key="5">
    <source>
        <dbReference type="Proteomes" id="UP000282574"/>
    </source>
</evidence>
<sequence>MESDLDNSKRGLILIVEDGADNLALIIEILEIMGFPLITAEDGKTAIAMARQHQPDLILLDLMLPDMDGVEVSCHLKEDERTMEIPIVAVTALDDEENRQRCIAAGCADFVAKPIDIQLLETAIKRCLS</sequence>
<dbReference type="PANTHER" id="PTHR44591">
    <property type="entry name" value="STRESS RESPONSE REGULATOR PROTEIN 1"/>
    <property type="match status" value="1"/>
</dbReference>
<evidence type="ECO:0000256" key="2">
    <source>
        <dbReference type="PROSITE-ProRule" id="PRU00169"/>
    </source>
</evidence>
<dbReference type="Proteomes" id="UP000282574">
    <property type="component" value="Unassembled WGS sequence"/>
</dbReference>
<dbReference type="RefSeq" id="WP_106167297.1">
    <property type="nucleotide sequence ID" value="NZ_JAVKZF010000002.1"/>
</dbReference>
<comment type="caution">
    <text evidence="4">The sequence shown here is derived from an EMBL/GenBank/DDBJ whole genome shotgun (WGS) entry which is preliminary data.</text>
</comment>
<dbReference type="InterPro" id="IPR050595">
    <property type="entry name" value="Bact_response_regulator"/>
</dbReference>
<feature type="domain" description="Response regulatory" evidence="3">
    <location>
        <begin position="12"/>
        <end position="128"/>
    </location>
</feature>
<dbReference type="InterPro" id="IPR011006">
    <property type="entry name" value="CheY-like_superfamily"/>
</dbReference>
<evidence type="ECO:0000259" key="3">
    <source>
        <dbReference type="PROSITE" id="PS50110"/>
    </source>
</evidence>
<gene>
    <name evidence="4" type="ORF">DSM107010_30660</name>
</gene>
<dbReference type="PROSITE" id="PS50110">
    <property type="entry name" value="RESPONSE_REGULATORY"/>
    <property type="match status" value="1"/>
</dbReference>
<organism evidence="4 5">
    <name type="scientific">Chroococcidiopsis cubana SAG 39.79</name>
    <dbReference type="NCBI Taxonomy" id="388085"/>
    <lineage>
        <taxon>Bacteria</taxon>
        <taxon>Bacillati</taxon>
        <taxon>Cyanobacteriota</taxon>
        <taxon>Cyanophyceae</taxon>
        <taxon>Chroococcidiopsidales</taxon>
        <taxon>Chroococcidiopsidaceae</taxon>
        <taxon>Chroococcidiopsis</taxon>
    </lineage>
</organism>
<accession>A0AB37UJR5</accession>